<keyword evidence="1" id="KW-1133">Transmembrane helix</keyword>
<name>A0A6A5ZEA6_9PLEO</name>
<keyword evidence="1" id="KW-0472">Membrane</keyword>
<dbReference type="Proteomes" id="UP000799770">
    <property type="component" value="Unassembled WGS sequence"/>
</dbReference>
<organism evidence="2 3">
    <name type="scientific">Lophiotrema nucula</name>
    <dbReference type="NCBI Taxonomy" id="690887"/>
    <lineage>
        <taxon>Eukaryota</taxon>
        <taxon>Fungi</taxon>
        <taxon>Dikarya</taxon>
        <taxon>Ascomycota</taxon>
        <taxon>Pezizomycotina</taxon>
        <taxon>Dothideomycetes</taxon>
        <taxon>Pleosporomycetidae</taxon>
        <taxon>Pleosporales</taxon>
        <taxon>Lophiotremataceae</taxon>
        <taxon>Lophiotrema</taxon>
    </lineage>
</organism>
<dbReference type="AlphaFoldDB" id="A0A6A5ZEA6"/>
<keyword evidence="3" id="KW-1185">Reference proteome</keyword>
<proteinExistence type="predicted"/>
<evidence type="ECO:0000256" key="1">
    <source>
        <dbReference type="SAM" id="Phobius"/>
    </source>
</evidence>
<evidence type="ECO:0000313" key="2">
    <source>
        <dbReference type="EMBL" id="KAF2117535.1"/>
    </source>
</evidence>
<gene>
    <name evidence="2" type="ORF">BDV96DRAFT_685255</name>
</gene>
<accession>A0A6A5ZEA6</accession>
<feature type="transmembrane region" description="Helical" evidence="1">
    <location>
        <begin position="7"/>
        <end position="25"/>
    </location>
</feature>
<sequence>MSKEATIALTFGVLTLIMTIAGFHYRDSICCYCLGVLRLNGRLRHRIQDHESENNDEIELQPRRLSVPLYLDSTLLNESFELDEQSD</sequence>
<reference evidence="2" key="1">
    <citation type="journal article" date="2020" name="Stud. Mycol.">
        <title>101 Dothideomycetes genomes: a test case for predicting lifestyles and emergence of pathogens.</title>
        <authorList>
            <person name="Haridas S."/>
            <person name="Albert R."/>
            <person name="Binder M."/>
            <person name="Bloem J."/>
            <person name="Labutti K."/>
            <person name="Salamov A."/>
            <person name="Andreopoulos B."/>
            <person name="Baker S."/>
            <person name="Barry K."/>
            <person name="Bills G."/>
            <person name="Bluhm B."/>
            <person name="Cannon C."/>
            <person name="Castanera R."/>
            <person name="Culley D."/>
            <person name="Daum C."/>
            <person name="Ezra D."/>
            <person name="Gonzalez J."/>
            <person name="Henrissat B."/>
            <person name="Kuo A."/>
            <person name="Liang C."/>
            <person name="Lipzen A."/>
            <person name="Lutzoni F."/>
            <person name="Magnuson J."/>
            <person name="Mondo S."/>
            <person name="Nolan M."/>
            <person name="Ohm R."/>
            <person name="Pangilinan J."/>
            <person name="Park H.-J."/>
            <person name="Ramirez L."/>
            <person name="Alfaro M."/>
            <person name="Sun H."/>
            <person name="Tritt A."/>
            <person name="Yoshinaga Y."/>
            <person name="Zwiers L.-H."/>
            <person name="Turgeon B."/>
            <person name="Goodwin S."/>
            <person name="Spatafora J."/>
            <person name="Crous P."/>
            <person name="Grigoriev I."/>
        </authorList>
    </citation>
    <scope>NUCLEOTIDE SEQUENCE</scope>
    <source>
        <strain evidence="2">CBS 627.86</strain>
    </source>
</reference>
<protein>
    <submittedName>
        <fullName evidence="2">Uncharacterized protein</fullName>
    </submittedName>
</protein>
<evidence type="ECO:0000313" key="3">
    <source>
        <dbReference type="Proteomes" id="UP000799770"/>
    </source>
</evidence>
<dbReference type="OrthoDB" id="3790834at2759"/>
<keyword evidence="1" id="KW-0812">Transmembrane</keyword>
<dbReference type="EMBL" id="ML977318">
    <property type="protein sequence ID" value="KAF2117535.1"/>
    <property type="molecule type" value="Genomic_DNA"/>
</dbReference>